<keyword evidence="5 10" id="KW-1133">Transmembrane helix</keyword>
<evidence type="ECO:0000256" key="1">
    <source>
        <dbReference type="ARBA" id="ARBA00004606"/>
    </source>
</evidence>
<evidence type="ECO:0000256" key="8">
    <source>
        <dbReference type="SAM" id="Coils"/>
    </source>
</evidence>
<feature type="compositionally biased region" description="Low complexity" evidence="9">
    <location>
        <begin position="384"/>
        <end position="393"/>
    </location>
</feature>
<name>Q0VA43_XENTR</name>
<gene>
    <name evidence="11" type="primary">LOC779448</name>
</gene>
<evidence type="ECO:0000256" key="2">
    <source>
        <dbReference type="ARBA" id="ARBA00007474"/>
    </source>
</evidence>
<evidence type="ECO:0000313" key="11">
    <source>
        <dbReference type="EMBL" id="AAI21261.1"/>
    </source>
</evidence>
<feature type="compositionally biased region" description="Basic and acidic residues" evidence="9">
    <location>
        <begin position="425"/>
        <end position="435"/>
    </location>
</feature>
<keyword evidence="4" id="KW-0735">Signal-anchor</keyword>
<comment type="similarity">
    <text evidence="2">Belongs to the GOLM family.</text>
</comment>
<feature type="compositionally biased region" description="Low complexity" evidence="9">
    <location>
        <begin position="402"/>
        <end position="423"/>
    </location>
</feature>
<dbReference type="EMBL" id="BC121260">
    <property type="protein sequence ID" value="AAI21261.1"/>
    <property type="molecule type" value="mRNA"/>
</dbReference>
<protein>
    <submittedName>
        <fullName evidence="11">LOC779448 protein</fullName>
    </submittedName>
</protein>
<dbReference type="PANTHER" id="PTHR15896:SF8">
    <property type="entry name" value="GOLGI MEMBRANE PROTEIN 1"/>
    <property type="match status" value="1"/>
</dbReference>
<accession>Q0VA43</accession>
<feature type="transmembrane region" description="Helical" evidence="10">
    <location>
        <begin position="33"/>
        <end position="51"/>
    </location>
</feature>
<keyword evidence="6 8" id="KW-0175">Coiled coil</keyword>
<dbReference type="GO" id="GO:0016020">
    <property type="term" value="C:membrane"/>
    <property type="evidence" value="ECO:0007669"/>
    <property type="project" value="UniProtKB-SubCell"/>
</dbReference>
<feature type="region of interest" description="Disordered" evidence="9">
    <location>
        <begin position="225"/>
        <end position="435"/>
    </location>
</feature>
<evidence type="ECO:0000256" key="9">
    <source>
        <dbReference type="SAM" id="MobiDB-lite"/>
    </source>
</evidence>
<dbReference type="PRINTS" id="PR02084">
    <property type="entry name" value="GOLM1CASC4"/>
</dbReference>
<dbReference type="AlphaFoldDB" id="Q0VA43"/>
<evidence type="ECO:0000256" key="10">
    <source>
        <dbReference type="SAM" id="Phobius"/>
    </source>
</evidence>
<dbReference type="Gene3D" id="1.10.287.1490">
    <property type="match status" value="1"/>
</dbReference>
<feature type="compositionally biased region" description="Basic and acidic residues" evidence="9">
    <location>
        <begin position="275"/>
        <end position="314"/>
    </location>
</feature>
<dbReference type="PANTHER" id="PTHR15896">
    <property type="entry name" value="GOLGI PHOSPHOPROTEIN 2/GP73-RELATED"/>
    <property type="match status" value="1"/>
</dbReference>
<sequence>TGTSCAALKPKIWSSCRMMGSGNGRRGMKSPPLLIAVLLACIFVLTINYWLTSSRCAELQNQLADLESRMHRIAAERGAVELKKNEFQDKLERQKKQIDTIQSLHNSQLQNANEACHNEKETLLDTISEKEKVMQDLYGQIKTQEQNLSKLKLDFEQLQESQAKKSTFELAQCSYKMKELSEQCEEKLRRALGGGGTKAQDENADTQNTPKPIILKDVIQKQENNENQNPVEPIQKLASPSAVSEEINDTQGVNPKQKPEPAKGSIVGDVLANKLKREDKGEEPLKAKEAAAAAEENKVEQETNNEEVEREHLLNLEGQQEEAAEEKQAPNPVKQGAEQGLLNDYNGDEGNEAEPEADKQAELADDQNLNDNPEQEKKPDQEDNLPLPNLPDAPDLPKLPDAPELPNAPNLLKLPNAANPAVPDEVNKDKPILRK</sequence>
<dbReference type="InterPro" id="IPR026139">
    <property type="entry name" value="GOLM1/CASC4"/>
</dbReference>
<feature type="coiled-coil region" evidence="8">
    <location>
        <begin position="56"/>
        <end position="161"/>
    </location>
</feature>
<reference evidence="11" key="1">
    <citation type="submission" date="2006-08" db="EMBL/GenBank/DDBJ databases">
        <authorList>
            <consortium name="NIH - Xenopus Gene Collection (XGC) project"/>
        </authorList>
    </citation>
    <scope>NUCLEOTIDE SEQUENCE [LARGE SCALE MRNA]</scope>
    <source>
        <tissue evidence="11">Brain</tissue>
    </source>
</reference>
<feature type="compositionally biased region" description="Acidic residues" evidence="9">
    <location>
        <begin position="346"/>
        <end position="355"/>
    </location>
</feature>
<feature type="non-terminal residue" evidence="11">
    <location>
        <position position="1"/>
    </location>
</feature>
<evidence type="ECO:0000256" key="5">
    <source>
        <dbReference type="ARBA" id="ARBA00022989"/>
    </source>
</evidence>
<proteinExistence type="evidence at transcript level"/>
<evidence type="ECO:0000256" key="7">
    <source>
        <dbReference type="ARBA" id="ARBA00023136"/>
    </source>
</evidence>
<feature type="compositionally biased region" description="Low complexity" evidence="9">
    <location>
        <begin position="225"/>
        <end position="235"/>
    </location>
</feature>
<evidence type="ECO:0000256" key="3">
    <source>
        <dbReference type="ARBA" id="ARBA00022692"/>
    </source>
</evidence>
<keyword evidence="3 10" id="KW-0812">Transmembrane</keyword>
<evidence type="ECO:0000256" key="4">
    <source>
        <dbReference type="ARBA" id="ARBA00022968"/>
    </source>
</evidence>
<feature type="region of interest" description="Disordered" evidence="9">
    <location>
        <begin position="191"/>
        <end position="212"/>
    </location>
</feature>
<comment type="subcellular location">
    <subcellularLocation>
        <location evidence="1">Membrane</location>
        <topology evidence="1">Single-pass type II membrane protein</topology>
    </subcellularLocation>
</comment>
<keyword evidence="7 10" id="KW-0472">Membrane</keyword>
<organism evidence="11">
    <name type="scientific">Xenopus tropicalis</name>
    <name type="common">Western clawed frog</name>
    <name type="synonym">Silurana tropicalis</name>
    <dbReference type="NCBI Taxonomy" id="8364"/>
    <lineage>
        <taxon>Eukaryota</taxon>
        <taxon>Metazoa</taxon>
        <taxon>Chordata</taxon>
        <taxon>Craniata</taxon>
        <taxon>Vertebrata</taxon>
        <taxon>Euteleostomi</taxon>
        <taxon>Amphibia</taxon>
        <taxon>Batrachia</taxon>
        <taxon>Anura</taxon>
        <taxon>Pipoidea</taxon>
        <taxon>Pipidae</taxon>
        <taxon>Xenopodinae</taxon>
        <taxon>Xenopus</taxon>
        <taxon>Silurana</taxon>
    </lineage>
</organism>
<evidence type="ECO:0000256" key="6">
    <source>
        <dbReference type="ARBA" id="ARBA00023054"/>
    </source>
</evidence>